<keyword evidence="2" id="KW-1185">Reference proteome</keyword>
<protein>
    <submittedName>
        <fullName evidence="1">Uncharacterized protein</fullName>
    </submittedName>
</protein>
<accession>A0A2S4M0N1</accession>
<reference evidence="1 2" key="1">
    <citation type="submission" date="2018-01" db="EMBL/GenBank/DDBJ databases">
        <title>Genomic Encyclopedia of Type Strains, Phase III (KMG-III): the genomes of soil and plant-associated and newly described type strains.</title>
        <authorList>
            <person name="Whitman W."/>
        </authorList>
    </citation>
    <scope>NUCLEOTIDE SEQUENCE [LARGE SCALE GENOMIC DNA]</scope>
    <source>
        <strain evidence="1 2">JCM 18070</strain>
    </source>
</reference>
<proteinExistence type="predicted"/>
<sequence>MRRRAGTDLTARRRTSFAMTRNCDYDSDYDSDNDCDFDNDYDRRAFWASVARSCAASLSSTPFTYL</sequence>
<organism evidence="1 2">
    <name type="scientific">Paraburkholderia eburnea</name>
    <dbReference type="NCBI Taxonomy" id="1189126"/>
    <lineage>
        <taxon>Bacteria</taxon>
        <taxon>Pseudomonadati</taxon>
        <taxon>Pseudomonadota</taxon>
        <taxon>Betaproteobacteria</taxon>
        <taxon>Burkholderiales</taxon>
        <taxon>Burkholderiaceae</taxon>
        <taxon>Paraburkholderia</taxon>
    </lineage>
</organism>
<comment type="caution">
    <text evidence="1">The sequence shown here is derived from an EMBL/GenBank/DDBJ whole genome shotgun (WGS) entry which is preliminary data.</text>
</comment>
<evidence type="ECO:0000313" key="2">
    <source>
        <dbReference type="Proteomes" id="UP000237381"/>
    </source>
</evidence>
<dbReference type="EMBL" id="PQGA01000015">
    <property type="protein sequence ID" value="POR48185.1"/>
    <property type="molecule type" value="Genomic_DNA"/>
</dbReference>
<dbReference type="AlphaFoldDB" id="A0A2S4M0N1"/>
<gene>
    <name evidence="1" type="ORF">B0G62_11567</name>
</gene>
<name>A0A2S4M0N1_9BURK</name>
<dbReference type="Proteomes" id="UP000237381">
    <property type="component" value="Unassembled WGS sequence"/>
</dbReference>
<evidence type="ECO:0000313" key="1">
    <source>
        <dbReference type="EMBL" id="POR48185.1"/>
    </source>
</evidence>